<dbReference type="EMBL" id="JBHSCW010000002">
    <property type="protein sequence ID" value="MFC4350728.1"/>
    <property type="molecule type" value="Genomic_DNA"/>
</dbReference>
<keyword evidence="3" id="KW-1185">Reference proteome</keyword>
<dbReference type="Proteomes" id="UP001595799">
    <property type="component" value="Unassembled WGS sequence"/>
</dbReference>
<organism evidence="2 3">
    <name type="scientific">Fodinicurvata halophila</name>
    <dbReference type="NCBI Taxonomy" id="1419723"/>
    <lineage>
        <taxon>Bacteria</taxon>
        <taxon>Pseudomonadati</taxon>
        <taxon>Pseudomonadota</taxon>
        <taxon>Alphaproteobacteria</taxon>
        <taxon>Rhodospirillales</taxon>
        <taxon>Rhodovibrionaceae</taxon>
        <taxon>Fodinicurvata</taxon>
    </lineage>
</organism>
<protein>
    <submittedName>
        <fullName evidence="2">(2Fe-2S)-binding protein</fullName>
    </submittedName>
</protein>
<dbReference type="Pfam" id="PF13510">
    <property type="entry name" value="Fer2_4"/>
    <property type="match status" value="1"/>
</dbReference>
<reference evidence="3" key="1">
    <citation type="journal article" date="2019" name="Int. J. Syst. Evol. Microbiol.">
        <title>The Global Catalogue of Microorganisms (GCM) 10K type strain sequencing project: providing services to taxonomists for standard genome sequencing and annotation.</title>
        <authorList>
            <consortium name="The Broad Institute Genomics Platform"/>
            <consortium name="The Broad Institute Genome Sequencing Center for Infectious Disease"/>
            <person name="Wu L."/>
            <person name="Ma J."/>
        </authorList>
    </citation>
    <scope>NUCLEOTIDE SEQUENCE [LARGE SCALE GENOMIC DNA]</scope>
    <source>
        <strain evidence="3">CECT 8472</strain>
    </source>
</reference>
<sequence>MPGRLRHLQTPLPGKTVEFVINGRKVVGREGDSLLTAILANHKAVRQSEFGDGLRAGFCFMGACQDCWVELSDGGKVRACTTLLEEGIHVSLPEPKL</sequence>
<name>A0ABV8UJT9_9PROT</name>
<evidence type="ECO:0000256" key="1">
    <source>
        <dbReference type="ARBA" id="ARBA00023002"/>
    </source>
</evidence>
<comment type="caution">
    <text evidence="2">The sequence shown here is derived from an EMBL/GenBank/DDBJ whole genome shotgun (WGS) entry which is preliminary data.</text>
</comment>
<dbReference type="RefSeq" id="WP_382421073.1">
    <property type="nucleotide sequence ID" value="NZ_JBHSCW010000002.1"/>
</dbReference>
<dbReference type="Gene3D" id="3.10.20.440">
    <property type="entry name" value="2Fe-2S iron-sulphur cluster binding domain, sarcosine oxidase, alpha subunit, N-terminal domain"/>
    <property type="match status" value="1"/>
</dbReference>
<dbReference type="SUPFAM" id="SSF54292">
    <property type="entry name" value="2Fe-2S ferredoxin-like"/>
    <property type="match status" value="1"/>
</dbReference>
<dbReference type="InterPro" id="IPR036010">
    <property type="entry name" value="2Fe-2S_ferredoxin-like_sf"/>
</dbReference>
<evidence type="ECO:0000313" key="3">
    <source>
        <dbReference type="Proteomes" id="UP001595799"/>
    </source>
</evidence>
<keyword evidence="1" id="KW-0560">Oxidoreductase</keyword>
<evidence type="ECO:0000313" key="2">
    <source>
        <dbReference type="EMBL" id="MFC4350728.1"/>
    </source>
</evidence>
<dbReference type="InterPro" id="IPR042204">
    <property type="entry name" value="2Fe-2S-bd_N"/>
</dbReference>
<proteinExistence type="predicted"/>
<accession>A0ABV8UJT9</accession>
<gene>
    <name evidence="2" type="ORF">ACFOW6_04135</name>
</gene>